<feature type="compositionally biased region" description="Basic and acidic residues" evidence="2">
    <location>
        <begin position="137"/>
        <end position="150"/>
    </location>
</feature>
<dbReference type="SUPFAM" id="SSF57850">
    <property type="entry name" value="RING/U-box"/>
    <property type="match status" value="1"/>
</dbReference>
<name>A0A9W7SY98_9PEZI</name>
<reference evidence="5 6" key="2">
    <citation type="journal article" date="2021" name="Curr. Genet.">
        <title>Genetic response to nitrogen starvation in the aggressive Eucalyptus foliar pathogen Teratosphaeria destructans.</title>
        <authorList>
            <person name="Havenga M."/>
            <person name="Wingfield B.D."/>
            <person name="Wingfield M.J."/>
            <person name="Dreyer L.L."/>
            <person name="Roets F."/>
            <person name="Aylward J."/>
        </authorList>
    </citation>
    <scope>NUCLEOTIDE SEQUENCE [LARGE SCALE GENOMIC DNA]</scope>
    <source>
        <strain evidence="5">CMW44962</strain>
    </source>
</reference>
<evidence type="ECO:0000313" key="6">
    <source>
        <dbReference type="Proteomes" id="UP001138500"/>
    </source>
</evidence>
<dbReference type="InterPro" id="IPR001841">
    <property type="entry name" value="Znf_RING"/>
</dbReference>
<evidence type="ECO:0000256" key="3">
    <source>
        <dbReference type="SAM" id="Phobius"/>
    </source>
</evidence>
<feature type="compositionally biased region" description="Low complexity" evidence="2">
    <location>
        <begin position="1"/>
        <end position="18"/>
    </location>
</feature>
<feature type="region of interest" description="Disordered" evidence="2">
    <location>
        <begin position="1"/>
        <end position="27"/>
    </location>
</feature>
<dbReference type="InterPro" id="IPR013083">
    <property type="entry name" value="Znf_RING/FYVE/PHD"/>
</dbReference>
<dbReference type="FunFam" id="3.30.40.10:FF:000539">
    <property type="entry name" value="Ring finger domain protein"/>
    <property type="match status" value="1"/>
</dbReference>
<keyword evidence="3" id="KW-0472">Membrane</keyword>
<feature type="region of interest" description="Disordered" evidence="2">
    <location>
        <begin position="116"/>
        <end position="150"/>
    </location>
</feature>
<dbReference type="GO" id="GO:0061630">
    <property type="term" value="F:ubiquitin protein ligase activity"/>
    <property type="evidence" value="ECO:0007669"/>
    <property type="project" value="TreeGrafter"/>
</dbReference>
<reference evidence="5 6" key="1">
    <citation type="journal article" date="2018" name="IMA Fungus">
        <title>IMA Genome-F 10: Nine draft genome sequences of Claviceps purpurea s.lat., including C. arundinis, C. humidiphila, and C. cf. spartinae, pseudomolecules for the pitch canker pathogen Fusarium circinatum, draft genome of Davidsoniella eucalypti, Grosmannia galeiformis, Quambalaria eucalypti, and Teratosphaeria destructans.</title>
        <authorList>
            <person name="Wingfield B.D."/>
            <person name="Liu M."/>
            <person name="Nguyen H.D."/>
            <person name="Lane F.A."/>
            <person name="Morgan S.W."/>
            <person name="De Vos L."/>
            <person name="Wilken P.M."/>
            <person name="Duong T.A."/>
            <person name="Aylward J."/>
            <person name="Coetzee M.P."/>
            <person name="Dadej K."/>
            <person name="De Beer Z.W."/>
            <person name="Findlay W."/>
            <person name="Havenga M."/>
            <person name="Kolarik M."/>
            <person name="Menzies J.G."/>
            <person name="Naidoo K."/>
            <person name="Pochopski O."/>
            <person name="Shoukouhi P."/>
            <person name="Santana Q.C."/>
            <person name="Seifert K.A."/>
            <person name="Soal N."/>
            <person name="Steenkamp E.T."/>
            <person name="Tatham C.T."/>
            <person name="van der Nest M.A."/>
            <person name="Wingfield M.J."/>
        </authorList>
    </citation>
    <scope>NUCLEOTIDE SEQUENCE [LARGE SCALE GENOMIC DNA]</scope>
    <source>
        <strain evidence="5">CMW44962</strain>
    </source>
</reference>
<feature type="compositionally biased region" description="Low complexity" evidence="2">
    <location>
        <begin position="374"/>
        <end position="386"/>
    </location>
</feature>
<feature type="compositionally biased region" description="Acidic residues" evidence="2">
    <location>
        <begin position="235"/>
        <end position="245"/>
    </location>
</feature>
<keyword evidence="6" id="KW-1185">Reference proteome</keyword>
<feature type="region of interest" description="Disordered" evidence="2">
    <location>
        <begin position="313"/>
        <end position="338"/>
    </location>
</feature>
<gene>
    <name evidence="5" type="ORF">Tdes44962_MAKER01629</name>
</gene>
<evidence type="ECO:0000256" key="1">
    <source>
        <dbReference type="PROSITE-ProRule" id="PRU00175"/>
    </source>
</evidence>
<feature type="region of interest" description="Disordered" evidence="2">
    <location>
        <begin position="172"/>
        <end position="199"/>
    </location>
</feature>
<dbReference type="GO" id="GO:0008270">
    <property type="term" value="F:zinc ion binding"/>
    <property type="evidence" value="ECO:0007669"/>
    <property type="project" value="UniProtKB-KW"/>
</dbReference>
<feature type="transmembrane region" description="Helical" evidence="3">
    <location>
        <begin position="34"/>
        <end position="59"/>
    </location>
</feature>
<dbReference type="PROSITE" id="PS50089">
    <property type="entry name" value="ZF_RING_2"/>
    <property type="match status" value="1"/>
</dbReference>
<protein>
    <submittedName>
        <fullName evidence="5">RING-like zinc finger protein</fullName>
    </submittedName>
</protein>
<keyword evidence="1" id="KW-0479">Metal-binding</keyword>
<dbReference type="EMBL" id="RIBY02000557">
    <property type="protein sequence ID" value="KAH9840429.1"/>
    <property type="molecule type" value="Genomic_DNA"/>
</dbReference>
<evidence type="ECO:0000259" key="4">
    <source>
        <dbReference type="PROSITE" id="PS50089"/>
    </source>
</evidence>
<feature type="non-terminal residue" evidence="5">
    <location>
        <position position="1"/>
    </location>
</feature>
<dbReference type="PANTHER" id="PTHR22765">
    <property type="entry name" value="RING FINGER AND PROTEASE ASSOCIATED DOMAIN-CONTAINING"/>
    <property type="match status" value="1"/>
</dbReference>
<dbReference type="Gene3D" id="3.30.40.10">
    <property type="entry name" value="Zinc/RING finger domain, C3HC4 (zinc finger)"/>
    <property type="match status" value="1"/>
</dbReference>
<dbReference type="InterPro" id="IPR051826">
    <property type="entry name" value="E3_ubiquitin-ligase_domain"/>
</dbReference>
<sequence length="438" mass="47149">MATTSSPAATSTPTSGSNGNSGGGGGGGPTSSPLLFFVALGFGVVFTNLWIIVGVKYCFRYNQRNRAARAFNENGDPIDLSQMQRPHRRRREKKLMSMEEVNERFPLTKYKTWRSSREAEGLPAEGGVTASVSRAASMKDEEGTIGTKDNRTSVDTARQTTTLDIARHDHADAAAGAERRNAEARPVSPEVVEASASSSTLAKFPEKGILERSDTAQTMSDLGAEHQNHSVPTIEEGDEDDDDDDPIRTAAAPEMLAAPGDACAICLDTLENEDDVRGLACGHAFHGACVDPWLTSRRACCPLCKADYFVPKPRPEGDDANPTGRRGPSMRLPQSPPNAWLASRSRLLAGGRRFQVDSTGPVRGSPFTSRSRVNEGAGQNGNNSGGARRWLPNMNAVGMPRFGWRNRRTEDQNQSTHGPVEVVASEPSPSDLEAGTRR</sequence>
<feature type="region of interest" description="Disordered" evidence="2">
    <location>
        <begin position="351"/>
        <end position="438"/>
    </location>
</feature>
<dbReference type="PANTHER" id="PTHR22765:SF434">
    <property type="entry name" value="GB|AAD18119.1-RELATED"/>
    <property type="match status" value="1"/>
</dbReference>
<dbReference type="OrthoDB" id="8062037at2759"/>
<feature type="compositionally biased region" description="Low complexity" evidence="2">
    <location>
        <begin position="184"/>
        <end position="199"/>
    </location>
</feature>
<dbReference type="SMART" id="SM00184">
    <property type="entry name" value="RING"/>
    <property type="match status" value="1"/>
</dbReference>
<keyword evidence="1" id="KW-0863">Zinc-finger</keyword>
<feature type="domain" description="RING-type" evidence="4">
    <location>
        <begin position="263"/>
        <end position="305"/>
    </location>
</feature>
<dbReference type="AlphaFoldDB" id="A0A9W7SY98"/>
<dbReference type="GO" id="GO:0005737">
    <property type="term" value="C:cytoplasm"/>
    <property type="evidence" value="ECO:0007669"/>
    <property type="project" value="TreeGrafter"/>
</dbReference>
<comment type="caution">
    <text evidence="5">The sequence shown here is derived from an EMBL/GenBank/DDBJ whole genome shotgun (WGS) entry which is preliminary data.</text>
</comment>
<dbReference type="Pfam" id="PF13639">
    <property type="entry name" value="zf-RING_2"/>
    <property type="match status" value="1"/>
</dbReference>
<organism evidence="5 6">
    <name type="scientific">Teratosphaeria destructans</name>
    <dbReference type="NCBI Taxonomy" id="418781"/>
    <lineage>
        <taxon>Eukaryota</taxon>
        <taxon>Fungi</taxon>
        <taxon>Dikarya</taxon>
        <taxon>Ascomycota</taxon>
        <taxon>Pezizomycotina</taxon>
        <taxon>Dothideomycetes</taxon>
        <taxon>Dothideomycetidae</taxon>
        <taxon>Mycosphaerellales</taxon>
        <taxon>Teratosphaeriaceae</taxon>
        <taxon>Teratosphaeria</taxon>
    </lineage>
</organism>
<accession>A0A9W7SY98</accession>
<evidence type="ECO:0000256" key="2">
    <source>
        <dbReference type="SAM" id="MobiDB-lite"/>
    </source>
</evidence>
<proteinExistence type="predicted"/>
<keyword evidence="1" id="KW-0862">Zinc</keyword>
<feature type="compositionally biased region" description="Basic and acidic residues" evidence="2">
    <location>
        <begin position="172"/>
        <end position="183"/>
    </location>
</feature>
<dbReference type="CDD" id="cd16454">
    <property type="entry name" value="RING-H2_PA-TM-RING"/>
    <property type="match status" value="1"/>
</dbReference>
<dbReference type="Proteomes" id="UP001138500">
    <property type="component" value="Unassembled WGS sequence"/>
</dbReference>
<keyword evidence="3" id="KW-0812">Transmembrane</keyword>
<keyword evidence="3" id="KW-1133">Transmembrane helix</keyword>
<feature type="region of interest" description="Disordered" evidence="2">
    <location>
        <begin position="223"/>
        <end position="247"/>
    </location>
</feature>
<evidence type="ECO:0000313" key="5">
    <source>
        <dbReference type="EMBL" id="KAH9840429.1"/>
    </source>
</evidence>
<dbReference type="GO" id="GO:0006511">
    <property type="term" value="P:ubiquitin-dependent protein catabolic process"/>
    <property type="evidence" value="ECO:0007669"/>
    <property type="project" value="TreeGrafter"/>
</dbReference>